<name>A0A229RWG2_9PSEU</name>
<keyword evidence="5" id="KW-1185">Reference proteome</keyword>
<dbReference type="SUPFAM" id="SSF51395">
    <property type="entry name" value="FMN-linked oxidoreductases"/>
    <property type="match status" value="1"/>
</dbReference>
<dbReference type="InterPro" id="IPR001155">
    <property type="entry name" value="OxRdtase_FMN_N"/>
</dbReference>
<evidence type="ECO:0000313" key="5">
    <source>
        <dbReference type="Proteomes" id="UP000215223"/>
    </source>
</evidence>
<dbReference type="RefSeq" id="WP_093936597.1">
    <property type="nucleotide sequence ID" value="NZ_NMQT01000096.1"/>
</dbReference>
<dbReference type="Pfam" id="PF00724">
    <property type="entry name" value="Oxidored_FMN"/>
    <property type="match status" value="1"/>
</dbReference>
<dbReference type="AlphaFoldDB" id="A0A229RWG2"/>
<dbReference type="Proteomes" id="UP000215223">
    <property type="component" value="Unassembled WGS sequence"/>
</dbReference>
<keyword evidence="2" id="KW-0560">Oxidoreductase</keyword>
<evidence type="ECO:0000256" key="2">
    <source>
        <dbReference type="ARBA" id="ARBA00023002"/>
    </source>
</evidence>
<comment type="caution">
    <text evidence="4">The sequence shown here is derived from an EMBL/GenBank/DDBJ whole genome shotgun (WGS) entry which is preliminary data.</text>
</comment>
<proteinExistence type="predicted"/>
<organism evidence="4 5">
    <name type="scientific">Amycolatopsis thailandensis</name>
    <dbReference type="NCBI Taxonomy" id="589330"/>
    <lineage>
        <taxon>Bacteria</taxon>
        <taxon>Bacillati</taxon>
        <taxon>Actinomycetota</taxon>
        <taxon>Actinomycetes</taxon>
        <taxon>Pseudonocardiales</taxon>
        <taxon>Pseudonocardiaceae</taxon>
        <taxon>Amycolatopsis</taxon>
    </lineage>
</organism>
<dbReference type="EMBL" id="NMQT01000096">
    <property type="protein sequence ID" value="OXM50841.1"/>
    <property type="molecule type" value="Genomic_DNA"/>
</dbReference>
<evidence type="ECO:0000313" key="4">
    <source>
        <dbReference type="EMBL" id="OXM50841.1"/>
    </source>
</evidence>
<evidence type="ECO:0000256" key="1">
    <source>
        <dbReference type="ARBA" id="ARBA00022630"/>
    </source>
</evidence>
<gene>
    <name evidence="4" type="ORF">CFP71_26155</name>
</gene>
<dbReference type="PANTHER" id="PTHR43656">
    <property type="entry name" value="BINDING OXIDOREDUCTASE, PUTATIVE (AFU_ORTHOLOGUE AFUA_2G08260)-RELATED"/>
    <property type="match status" value="1"/>
</dbReference>
<dbReference type="Gene3D" id="3.20.20.70">
    <property type="entry name" value="Aldolase class I"/>
    <property type="match status" value="1"/>
</dbReference>
<dbReference type="GO" id="GO:0016491">
    <property type="term" value="F:oxidoreductase activity"/>
    <property type="evidence" value="ECO:0007669"/>
    <property type="project" value="UniProtKB-KW"/>
</dbReference>
<dbReference type="InterPro" id="IPR051799">
    <property type="entry name" value="NADH_flavin_oxidoreductase"/>
</dbReference>
<dbReference type="OrthoDB" id="3169239at2"/>
<feature type="domain" description="NADH:flavin oxidoreductase/NADH oxidase N-terminal" evidence="3">
    <location>
        <begin position="10"/>
        <end position="343"/>
    </location>
</feature>
<accession>A0A229RWG2</accession>
<dbReference type="CDD" id="cd04733">
    <property type="entry name" value="OYE_like_2_FMN"/>
    <property type="match status" value="1"/>
</dbReference>
<evidence type="ECO:0000259" key="3">
    <source>
        <dbReference type="Pfam" id="PF00724"/>
    </source>
</evidence>
<protein>
    <submittedName>
        <fullName evidence="4">NADH:flavin oxidoreductase</fullName>
    </submittedName>
</protein>
<reference evidence="4 5" key="1">
    <citation type="submission" date="2017-07" db="EMBL/GenBank/DDBJ databases">
        <title>Amycolatopsis thailandensis Genome sequencing and assembly.</title>
        <authorList>
            <person name="Kaur N."/>
            <person name="Mayilraj S."/>
        </authorList>
    </citation>
    <scope>NUCLEOTIDE SEQUENCE [LARGE SCALE GENOMIC DNA]</scope>
    <source>
        <strain evidence="4 5">JCM 16380</strain>
    </source>
</reference>
<dbReference type="InterPro" id="IPR013785">
    <property type="entry name" value="Aldolase_TIM"/>
</dbReference>
<sequence>MSEPKELLAEPLKLRCGATLPNRLAKAALSEQLGDRRNRPTAELTELYRTWSRGGAGTLITGNVMVDPTALGEPRNVAVPREPDATEFKPWARSADGTETRLWVQLNHPGRQSPRFLSRQPVAPSAVPFGDRGIRSVFATPRALTVDEIETIVDRFGVAARTVVDAGFAGVQIHGAHGYLVSQFLSPLTNQRTDGWGGDALRRRRFLLEVVARVRAEVGDSVPIAVKLNSADFQRGGFSEEESLEVVRELGEAGIDLLEVSGGTYEKAAMMGSGKASKTSTASREAYFLDYAAKARQVTDVALMVTGGFTSPEGMADALRSGALDVIGLGRPLVVDPGLPGRLLDGEDVRARRTAPKTGIRLADSLLEIQWHTQQMHRVAAGKPVDPRLGAVRTLVRAGVADPLNAFRRVRG</sequence>
<keyword evidence="1" id="KW-0285">Flavoprotein</keyword>
<dbReference type="GO" id="GO:0010181">
    <property type="term" value="F:FMN binding"/>
    <property type="evidence" value="ECO:0007669"/>
    <property type="project" value="InterPro"/>
</dbReference>
<dbReference type="PANTHER" id="PTHR43656:SF2">
    <property type="entry name" value="BINDING OXIDOREDUCTASE, PUTATIVE (AFU_ORTHOLOGUE AFUA_2G08260)-RELATED"/>
    <property type="match status" value="1"/>
</dbReference>